<gene>
    <name evidence="1" type="ORF">OHA16_38750</name>
</gene>
<organism evidence="1 2">
    <name type="scientific">Kitasatospora purpeofusca</name>
    <dbReference type="NCBI Taxonomy" id="67352"/>
    <lineage>
        <taxon>Bacteria</taxon>
        <taxon>Bacillati</taxon>
        <taxon>Actinomycetota</taxon>
        <taxon>Actinomycetes</taxon>
        <taxon>Kitasatosporales</taxon>
        <taxon>Streptomycetaceae</taxon>
        <taxon>Kitasatospora</taxon>
    </lineage>
</organism>
<sequence length="388" mass="42016">MAVRRPVEREVHVHYGQIYVESDPDGFGPGLAEAFAGQDSGLCGAAVPGALWLSTGLHTGSVGFTVEVHDRVPPLDPVWEDVVEVSFRPASHRNRLVQWAGEAAWDLDLEETDYRVRYCAHGLDEGRRRDTRLSGEPQVDRYLLQFWPAPPGPDRLLRQTSAAAAHWHDYVRRLPPPPTAEEYARARRVEDEAARQRQETLERWEWGGTLPSDALRGVGGNVRGLLAFDTPLVHALDAAGPRVQRQVALLAARRACAVAGLTDLGWVAGALTALADGGPLPPPFDDPARMWEALESDPHAPYRTVGPAVPAGNIRSTGSVIFSTVGTDPVPEPSRRVSRSHMALPALLGAAEADPLRAALDAVFAAVAAYGEDHRSLLEEVRSAVGGR</sequence>
<dbReference type="Proteomes" id="UP001432222">
    <property type="component" value="Chromosome"/>
</dbReference>
<evidence type="ECO:0000313" key="1">
    <source>
        <dbReference type="EMBL" id="WUQ88423.1"/>
    </source>
</evidence>
<accession>A0ABZ1UB78</accession>
<dbReference type="RefSeq" id="WP_328958970.1">
    <property type="nucleotide sequence ID" value="NZ_CP108110.1"/>
</dbReference>
<name>A0ABZ1UB78_9ACTN</name>
<proteinExistence type="predicted"/>
<protein>
    <submittedName>
        <fullName evidence="1">Uncharacterized protein</fullName>
    </submittedName>
</protein>
<dbReference type="EMBL" id="CP108110">
    <property type="protein sequence ID" value="WUQ88423.1"/>
    <property type="molecule type" value="Genomic_DNA"/>
</dbReference>
<evidence type="ECO:0000313" key="2">
    <source>
        <dbReference type="Proteomes" id="UP001432222"/>
    </source>
</evidence>
<keyword evidence="2" id="KW-1185">Reference proteome</keyword>
<reference evidence="1" key="1">
    <citation type="submission" date="2022-10" db="EMBL/GenBank/DDBJ databases">
        <title>The complete genomes of actinobacterial strains from the NBC collection.</title>
        <authorList>
            <person name="Joergensen T.S."/>
            <person name="Alvarez Arevalo M."/>
            <person name="Sterndorff E.B."/>
            <person name="Faurdal D."/>
            <person name="Vuksanovic O."/>
            <person name="Mourched A.-S."/>
            <person name="Charusanti P."/>
            <person name="Shaw S."/>
            <person name="Blin K."/>
            <person name="Weber T."/>
        </authorList>
    </citation>
    <scope>NUCLEOTIDE SEQUENCE</scope>
    <source>
        <strain evidence="1">NBC_00222</strain>
    </source>
</reference>